<keyword evidence="1" id="KW-0064">Aspartyl protease</keyword>
<dbReference type="PROSITE" id="PS00141">
    <property type="entry name" value="ASP_PROTEASE"/>
    <property type="match status" value="1"/>
</dbReference>
<dbReference type="InterPro" id="IPR001969">
    <property type="entry name" value="Aspartic_peptidase_AS"/>
</dbReference>
<gene>
    <name evidence="6" type="ORF">O181_096642</name>
</gene>
<feature type="domain" description="Peptidase A2" evidence="5">
    <location>
        <begin position="473"/>
        <end position="510"/>
    </location>
</feature>
<feature type="coiled-coil region" evidence="3">
    <location>
        <begin position="63"/>
        <end position="90"/>
    </location>
</feature>
<organism evidence="6 7">
    <name type="scientific">Austropuccinia psidii MF-1</name>
    <dbReference type="NCBI Taxonomy" id="1389203"/>
    <lineage>
        <taxon>Eukaryota</taxon>
        <taxon>Fungi</taxon>
        <taxon>Dikarya</taxon>
        <taxon>Basidiomycota</taxon>
        <taxon>Pucciniomycotina</taxon>
        <taxon>Pucciniomycetes</taxon>
        <taxon>Pucciniales</taxon>
        <taxon>Sphaerophragmiaceae</taxon>
        <taxon>Austropuccinia</taxon>
    </lineage>
</organism>
<keyword evidence="2" id="KW-0378">Hydrolase</keyword>
<evidence type="ECO:0000259" key="5">
    <source>
        <dbReference type="PROSITE" id="PS50175"/>
    </source>
</evidence>
<dbReference type="PROSITE" id="PS50175">
    <property type="entry name" value="ASP_PROT_RETROV"/>
    <property type="match status" value="1"/>
</dbReference>
<comment type="caution">
    <text evidence="6">The sequence shown here is derived from an EMBL/GenBank/DDBJ whole genome shotgun (WGS) entry which is preliminary data.</text>
</comment>
<dbReference type="Proteomes" id="UP000765509">
    <property type="component" value="Unassembled WGS sequence"/>
</dbReference>
<dbReference type="CDD" id="cd00303">
    <property type="entry name" value="retropepsin_like"/>
    <property type="match status" value="1"/>
</dbReference>
<evidence type="ECO:0000256" key="2">
    <source>
        <dbReference type="ARBA" id="ARBA00022801"/>
    </source>
</evidence>
<dbReference type="GO" id="GO:0006508">
    <property type="term" value="P:proteolysis"/>
    <property type="evidence" value="ECO:0007669"/>
    <property type="project" value="InterPro"/>
</dbReference>
<dbReference type="AlphaFoldDB" id="A0A9Q3PDP5"/>
<protein>
    <recommendedName>
        <fullName evidence="5">Peptidase A2 domain-containing protein</fullName>
    </recommendedName>
</protein>
<keyword evidence="7" id="KW-1185">Reference proteome</keyword>
<dbReference type="InterPro" id="IPR021109">
    <property type="entry name" value="Peptidase_aspartic_dom_sf"/>
</dbReference>
<name>A0A9Q3PDP5_9BASI</name>
<keyword evidence="1" id="KW-0645">Protease</keyword>
<reference evidence="6" key="1">
    <citation type="submission" date="2021-03" db="EMBL/GenBank/DDBJ databases">
        <title>Draft genome sequence of rust myrtle Austropuccinia psidii MF-1, a brazilian biotype.</title>
        <authorList>
            <person name="Quecine M.C."/>
            <person name="Pachon D.M.R."/>
            <person name="Bonatelli M.L."/>
            <person name="Correr F.H."/>
            <person name="Franceschini L.M."/>
            <person name="Leite T.F."/>
            <person name="Margarido G.R.A."/>
            <person name="Almeida C.A."/>
            <person name="Ferrarezi J.A."/>
            <person name="Labate C.A."/>
        </authorList>
    </citation>
    <scope>NUCLEOTIDE SEQUENCE</scope>
    <source>
        <strain evidence="6">MF-1</strain>
    </source>
</reference>
<keyword evidence="3" id="KW-0175">Coiled coil</keyword>
<dbReference type="GO" id="GO:0004190">
    <property type="term" value="F:aspartic-type endopeptidase activity"/>
    <property type="evidence" value="ECO:0007669"/>
    <property type="project" value="UniProtKB-KW"/>
</dbReference>
<evidence type="ECO:0000313" key="6">
    <source>
        <dbReference type="EMBL" id="MBW0556927.1"/>
    </source>
</evidence>
<evidence type="ECO:0000313" key="7">
    <source>
        <dbReference type="Proteomes" id="UP000765509"/>
    </source>
</evidence>
<evidence type="ECO:0000256" key="1">
    <source>
        <dbReference type="ARBA" id="ARBA00022750"/>
    </source>
</evidence>
<sequence length="537" mass="62175">MRRDKVMIQARDGGYIVPEMKVMKSYIEQELETVIISRDRAEDTNSHYKLNHPNIDKTQAKKVQFEDETMENALNQLKELNNKIKEQQRPRIQDQEEKKERKDFIKQTKELTEAVLPKNKTGKVFKQENQTRYPKDSLPPFSQRHIPYTPAQNIPKPYLKCYYCLEEGHSVNRCNYLFEDQNKKWVSRQGGGFLFPNWKRVTTDGKIAPKKLVEDFAKEQEELTKKMNEDEAKEALPKLNQMSIIQLKKDDSSTAIAKVENWGSWKPPTISSANEPLLNNYGLRNTKERNSRAENTNQDALRSHSKVKTPINKRPNIPGAYIEDEKKEEEKTIIPTKYKKPQLVKNEKEILPQEPKSDQTENTQEPIKKFKERKIVKEEKLDIQEIMAQIIKKVLDQKINLTLEQILVMSPKFFNQLKNLSEEEKKSINSIDTKEIQTKLINHHLGNYEQPKLHYACPLGFMQVYLGEEGHEIMALVDTGSELNIIPEDSAIKAGLTTRCLNMNLRGIGGHCTSIVGLAEFTPITLVTGEERNIHPL</sequence>
<dbReference type="OrthoDB" id="2506366at2759"/>
<dbReference type="SUPFAM" id="SSF50630">
    <property type="entry name" value="Acid proteases"/>
    <property type="match status" value="1"/>
</dbReference>
<feature type="region of interest" description="Disordered" evidence="4">
    <location>
        <begin position="286"/>
        <end position="318"/>
    </location>
</feature>
<accession>A0A9Q3PDP5</accession>
<dbReference type="InterPro" id="IPR001995">
    <property type="entry name" value="Peptidase_A2_cat"/>
</dbReference>
<evidence type="ECO:0000256" key="4">
    <source>
        <dbReference type="SAM" id="MobiDB-lite"/>
    </source>
</evidence>
<dbReference type="EMBL" id="AVOT02064558">
    <property type="protein sequence ID" value="MBW0556927.1"/>
    <property type="molecule type" value="Genomic_DNA"/>
</dbReference>
<evidence type="ECO:0000256" key="3">
    <source>
        <dbReference type="SAM" id="Coils"/>
    </source>
</evidence>
<proteinExistence type="predicted"/>